<dbReference type="Gene3D" id="1.10.287.1060">
    <property type="entry name" value="ESAT-6-like"/>
    <property type="match status" value="1"/>
</dbReference>
<dbReference type="Proteomes" id="UP000622552">
    <property type="component" value="Unassembled WGS sequence"/>
</dbReference>
<gene>
    <name evidence="1" type="ORF">IW245_005547</name>
</gene>
<accession>A0A8J7GEV9</accession>
<sequence length="98" mass="10100">MAEPQLRVDTHALRSVAVDVAATGGRIVTHFDGVRAELCPADQPGWAAAAALHAVVEAWGGHAEMLRGRAVDAGARLTRAADGYDGTDHGVACRFGPG</sequence>
<protein>
    <submittedName>
        <fullName evidence="1">Uncharacterized protein YukE</fullName>
    </submittedName>
</protein>
<keyword evidence="2" id="KW-1185">Reference proteome</keyword>
<reference evidence="1" key="1">
    <citation type="submission" date="2020-11" db="EMBL/GenBank/DDBJ databases">
        <title>Sequencing the genomes of 1000 actinobacteria strains.</title>
        <authorList>
            <person name="Klenk H.-P."/>
        </authorList>
    </citation>
    <scope>NUCLEOTIDE SEQUENCE</scope>
    <source>
        <strain evidence="1">DSM 45356</strain>
    </source>
</reference>
<dbReference type="SUPFAM" id="SSF140453">
    <property type="entry name" value="EsxAB dimer-like"/>
    <property type="match status" value="1"/>
</dbReference>
<evidence type="ECO:0000313" key="2">
    <source>
        <dbReference type="Proteomes" id="UP000622552"/>
    </source>
</evidence>
<name>A0A8J7GEV9_9ACTN</name>
<evidence type="ECO:0000313" key="1">
    <source>
        <dbReference type="EMBL" id="MBG6139353.1"/>
    </source>
</evidence>
<organism evidence="1 2">
    <name type="scientific">Longispora fulva</name>
    <dbReference type="NCBI Taxonomy" id="619741"/>
    <lineage>
        <taxon>Bacteria</taxon>
        <taxon>Bacillati</taxon>
        <taxon>Actinomycetota</taxon>
        <taxon>Actinomycetes</taxon>
        <taxon>Micromonosporales</taxon>
        <taxon>Micromonosporaceae</taxon>
        <taxon>Longispora</taxon>
    </lineage>
</organism>
<dbReference type="EMBL" id="JADOUF010000001">
    <property type="protein sequence ID" value="MBG6139353.1"/>
    <property type="molecule type" value="Genomic_DNA"/>
</dbReference>
<dbReference type="AlphaFoldDB" id="A0A8J7GEV9"/>
<dbReference type="RefSeq" id="WP_197006022.1">
    <property type="nucleotide sequence ID" value="NZ_BONS01000012.1"/>
</dbReference>
<comment type="caution">
    <text evidence="1">The sequence shown here is derived from an EMBL/GenBank/DDBJ whole genome shotgun (WGS) entry which is preliminary data.</text>
</comment>
<proteinExistence type="predicted"/>
<dbReference type="InterPro" id="IPR036689">
    <property type="entry name" value="ESAT-6-like_sf"/>
</dbReference>